<dbReference type="Ensembl" id="ENSCINT00000016849.3">
    <property type="protein sequence ID" value="ENSCINP00000016849.3"/>
    <property type="gene ID" value="ENSCING00000008253.3"/>
</dbReference>
<evidence type="ECO:0000256" key="4">
    <source>
        <dbReference type="ARBA" id="ARBA00022527"/>
    </source>
</evidence>
<reference evidence="12" key="4">
    <citation type="submission" date="2025-09" db="UniProtKB">
        <authorList>
            <consortium name="Ensembl"/>
        </authorList>
    </citation>
    <scope>IDENTIFICATION</scope>
</reference>
<keyword evidence="6" id="KW-0547">Nucleotide-binding</keyword>
<dbReference type="Gene3D" id="2.30.29.30">
    <property type="entry name" value="Pleckstrin-homology domain (PH domain)/Phosphotyrosine-binding domain (PTB)"/>
    <property type="match status" value="1"/>
</dbReference>
<name>F6QZH0_CIOIN</name>
<dbReference type="GeneTree" id="ENSGT00940000155267"/>
<dbReference type="PROSITE" id="PS00108">
    <property type="entry name" value="PROTEIN_KINASE_ST"/>
    <property type="match status" value="1"/>
</dbReference>
<keyword evidence="13" id="KW-1185">Reference proteome</keyword>
<dbReference type="InParanoid" id="F6QZH0"/>
<dbReference type="InterPro" id="IPR011009">
    <property type="entry name" value="Kinase-like_dom_sf"/>
</dbReference>
<protein>
    <recommendedName>
        <fullName evidence="3">3-phosphoinositide-dependent protein kinase 1</fullName>
        <ecNumber evidence="2">2.7.11.1</ecNumber>
    </recommendedName>
</protein>
<dbReference type="GO" id="GO:0004674">
    <property type="term" value="F:protein serine/threonine kinase activity"/>
    <property type="evidence" value="ECO:0000318"/>
    <property type="project" value="GO_Central"/>
</dbReference>
<dbReference type="OMA" id="ADEWCKA"/>
<dbReference type="InterPro" id="IPR000719">
    <property type="entry name" value="Prot_kinase_dom"/>
</dbReference>
<evidence type="ECO:0000259" key="11">
    <source>
        <dbReference type="PROSITE" id="PS50011"/>
    </source>
</evidence>
<dbReference type="InterPro" id="IPR011993">
    <property type="entry name" value="PH-like_dom_sf"/>
</dbReference>
<organism evidence="12 13">
    <name type="scientific">Ciona intestinalis</name>
    <name type="common">Transparent sea squirt</name>
    <name type="synonym">Ascidia intestinalis</name>
    <dbReference type="NCBI Taxonomy" id="7719"/>
    <lineage>
        <taxon>Eukaryota</taxon>
        <taxon>Metazoa</taxon>
        <taxon>Chordata</taxon>
        <taxon>Tunicata</taxon>
        <taxon>Ascidiacea</taxon>
        <taxon>Phlebobranchia</taxon>
        <taxon>Cionidae</taxon>
        <taxon>Ciona</taxon>
    </lineage>
</organism>
<evidence type="ECO:0000256" key="9">
    <source>
        <dbReference type="ARBA" id="ARBA00047899"/>
    </source>
</evidence>
<dbReference type="GO" id="GO:0008286">
    <property type="term" value="P:insulin receptor signaling pathway"/>
    <property type="evidence" value="ECO:0000318"/>
    <property type="project" value="GO_Central"/>
</dbReference>
<dbReference type="InterPro" id="IPR050236">
    <property type="entry name" value="Ser_Thr_kinase_AGC"/>
</dbReference>
<dbReference type="SUPFAM" id="SSF50729">
    <property type="entry name" value="PH domain-like"/>
    <property type="match status" value="1"/>
</dbReference>
<keyword evidence="4" id="KW-0723">Serine/threonine-protein kinase</keyword>
<dbReference type="CDD" id="cd01262">
    <property type="entry name" value="PH_PDK1"/>
    <property type="match status" value="1"/>
</dbReference>
<dbReference type="EMBL" id="EAAA01000510">
    <property type="status" value="NOT_ANNOTATED_CDS"/>
    <property type="molecule type" value="Genomic_DNA"/>
</dbReference>
<dbReference type="AlphaFoldDB" id="F6QZH0"/>
<dbReference type="InterPro" id="IPR033931">
    <property type="entry name" value="PDK1-typ_PH"/>
</dbReference>
<evidence type="ECO:0000313" key="12">
    <source>
        <dbReference type="Ensembl" id="ENSCINP00000016849.3"/>
    </source>
</evidence>
<dbReference type="GO" id="GO:0005524">
    <property type="term" value="F:ATP binding"/>
    <property type="evidence" value="ECO:0007669"/>
    <property type="project" value="UniProtKB-KW"/>
</dbReference>
<evidence type="ECO:0000256" key="5">
    <source>
        <dbReference type="ARBA" id="ARBA00022679"/>
    </source>
</evidence>
<reference evidence="12" key="2">
    <citation type="journal article" date="2008" name="Genome Biol.">
        <title>Improved genome assembly and evidence-based global gene model set for the chordate Ciona intestinalis: new insight into intron and operon populations.</title>
        <authorList>
            <person name="Satou Y."/>
            <person name="Mineta K."/>
            <person name="Ogasawara M."/>
            <person name="Sasakura Y."/>
            <person name="Shoguchi E."/>
            <person name="Ueno K."/>
            <person name="Yamada L."/>
            <person name="Matsumoto J."/>
            <person name="Wasserscheid J."/>
            <person name="Dewar K."/>
            <person name="Wiley G.B."/>
            <person name="Macmil S.L."/>
            <person name="Roe B.A."/>
            <person name="Zeller R.W."/>
            <person name="Hastings K.E."/>
            <person name="Lemaire P."/>
            <person name="Lindquist E."/>
            <person name="Endo T."/>
            <person name="Hotta K."/>
            <person name="Inaba K."/>
        </authorList>
    </citation>
    <scope>NUCLEOTIDE SEQUENCE [LARGE SCALE GENOMIC DNA]</scope>
    <source>
        <strain evidence="12">wild type</strain>
    </source>
</reference>
<dbReference type="InterPro" id="IPR008271">
    <property type="entry name" value="Ser/Thr_kinase_AS"/>
</dbReference>
<dbReference type="PROSITE" id="PS50011">
    <property type="entry name" value="PROTEIN_KINASE_DOM"/>
    <property type="match status" value="1"/>
</dbReference>
<comment type="catalytic activity">
    <reaction evidence="10">
        <text>L-seryl-[protein] + ATP = O-phospho-L-seryl-[protein] + ADP + H(+)</text>
        <dbReference type="Rhea" id="RHEA:17989"/>
        <dbReference type="Rhea" id="RHEA-COMP:9863"/>
        <dbReference type="Rhea" id="RHEA-COMP:11604"/>
        <dbReference type="ChEBI" id="CHEBI:15378"/>
        <dbReference type="ChEBI" id="CHEBI:29999"/>
        <dbReference type="ChEBI" id="CHEBI:30616"/>
        <dbReference type="ChEBI" id="CHEBI:83421"/>
        <dbReference type="ChEBI" id="CHEBI:456216"/>
        <dbReference type="EC" id="2.7.11.1"/>
    </reaction>
</comment>
<feature type="domain" description="Protein kinase" evidence="11">
    <location>
        <begin position="16"/>
        <end position="277"/>
    </location>
</feature>
<reference evidence="13" key="1">
    <citation type="journal article" date="2002" name="Science">
        <title>The draft genome of Ciona intestinalis: insights into chordate and vertebrate origins.</title>
        <authorList>
            <person name="Dehal P."/>
            <person name="Satou Y."/>
            <person name="Campbell R.K."/>
            <person name="Chapman J."/>
            <person name="Degnan B."/>
            <person name="De Tomaso A."/>
            <person name="Davidson B."/>
            <person name="Di Gregorio A."/>
            <person name="Gelpke M."/>
            <person name="Goodstein D.M."/>
            <person name="Harafuji N."/>
            <person name="Hastings K.E."/>
            <person name="Ho I."/>
            <person name="Hotta K."/>
            <person name="Huang W."/>
            <person name="Kawashima T."/>
            <person name="Lemaire P."/>
            <person name="Martinez D."/>
            <person name="Meinertzhagen I.A."/>
            <person name="Necula S."/>
            <person name="Nonaka M."/>
            <person name="Putnam N."/>
            <person name="Rash S."/>
            <person name="Saiga H."/>
            <person name="Satake M."/>
            <person name="Terry A."/>
            <person name="Yamada L."/>
            <person name="Wang H.G."/>
            <person name="Awazu S."/>
            <person name="Azumi K."/>
            <person name="Boore J."/>
            <person name="Branno M."/>
            <person name="Chin-Bow S."/>
            <person name="DeSantis R."/>
            <person name="Doyle S."/>
            <person name="Francino P."/>
            <person name="Keys D.N."/>
            <person name="Haga S."/>
            <person name="Hayashi H."/>
            <person name="Hino K."/>
            <person name="Imai K.S."/>
            <person name="Inaba K."/>
            <person name="Kano S."/>
            <person name="Kobayashi K."/>
            <person name="Kobayashi M."/>
            <person name="Lee B.I."/>
            <person name="Makabe K.W."/>
            <person name="Manohar C."/>
            <person name="Matassi G."/>
            <person name="Medina M."/>
            <person name="Mochizuki Y."/>
            <person name="Mount S."/>
            <person name="Morishita T."/>
            <person name="Miura S."/>
            <person name="Nakayama A."/>
            <person name="Nishizaka S."/>
            <person name="Nomoto H."/>
            <person name="Ohta F."/>
            <person name="Oishi K."/>
            <person name="Rigoutsos I."/>
            <person name="Sano M."/>
            <person name="Sasaki A."/>
            <person name="Sasakura Y."/>
            <person name="Shoguchi E."/>
            <person name="Shin-i T."/>
            <person name="Spagnuolo A."/>
            <person name="Stainier D."/>
            <person name="Suzuki M.M."/>
            <person name="Tassy O."/>
            <person name="Takatori N."/>
            <person name="Tokuoka M."/>
            <person name="Yagi K."/>
            <person name="Yoshizaki F."/>
            <person name="Wada S."/>
            <person name="Zhang C."/>
            <person name="Hyatt P.D."/>
            <person name="Larimer F."/>
            <person name="Detter C."/>
            <person name="Doggett N."/>
            <person name="Glavina T."/>
            <person name="Hawkins T."/>
            <person name="Richardson P."/>
            <person name="Lucas S."/>
            <person name="Kohara Y."/>
            <person name="Levine M."/>
            <person name="Satoh N."/>
            <person name="Rokhsar D.S."/>
        </authorList>
    </citation>
    <scope>NUCLEOTIDE SEQUENCE [LARGE SCALE GENOMIC DNA]</scope>
</reference>
<dbReference type="GO" id="GO:0035556">
    <property type="term" value="P:intracellular signal transduction"/>
    <property type="evidence" value="ECO:0000318"/>
    <property type="project" value="GO_Central"/>
</dbReference>
<dbReference type="FunFam" id="1.10.510.10:FF:000163">
    <property type="entry name" value="3-phosphoinositide-dependent protein kinase 1"/>
    <property type="match status" value="1"/>
</dbReference>
<dbReference type="Pfam" id="PF14593">
    <property type="entry name" value="PH_3"/>
    <property type="match status" value="1"/>
</dbReference>
<keyword evidence="8" id="KW-0067">ATP-binding</keyword>
<proteinExistence type="inferred from homology"/>
<dbReference type="FunCoup" id="F6QZH0">
    <property type="interactions" value="14"/>
</dbReference>
<comment type="similarity">
    <text evidence="1">Belongs to the protein kinase superfamily. AGC Ser/Thr protein kinase family. PDPK1 subfamily.</text>
</comment>
<accession>F6QZH0</accession>
<dbReference type="PANTHER" id="PTHR24356">
    <property type="entry name" value="SERINE/THREONINE-PROTEIN KINASE"/>
    <property type="match status" value="1"/>
</dbReference>
<evidence type="ECO:0000256" key="2">
    <source>
        <dbReference type="ARBA" id="ARBA00012513"/>
    </source>
</evidence>
<dbReference type="PANTHER" id="PTHR24356:SF163">
    <property type="entry name" value="3-PHOSPHOINOSITIDE-DEPENDENT PROTEIN KINASE 1-RELATED"/>
    <property type="match status" value="1"/>
</dbReference>
<evidence type="ECO:0000256" key="1">
    <source>
        <dbReference type="ARBA" id="ARBA00010006"/>
    </source>
</evidence>
<dbReference type="SMART" id="SM00220">
    <property type="entry name" value="S_TKc"/>
    <property type="match status" value="1"/>
</dbReference>
<dbReference type="HOGENOM" id="CLU_000288_63_9_1"/>
<dbReference type="Proteomes" id="UP000008144">
    <property type="component" value="Chromosome 10"/>
</dbReference>
<dbReference type="SUPFAM" id="SSF56112">
    <property type="entry name" value="Protein kinase-like (PK-like)"/>
    <property type="match status" value="1"/>
</dbReference>
<evidence type="ECO:0000256" key="8">
    <source>
        <dbReference type="ARBA" id="ARBA00022840"/>
    </source>
</evidence>
<dbReference type="EC" id="2.7.11.1" evidence="2"/>
<evidence type="ECO:0000256" key="3">
    <source>
        <dbReference type="ARBA" id="ARBA00018538"/>
    </source>
</evidence>
<keyword evidence="5" id="KW-0808">Transferase</keyword>
<dbReference type="InterPro" id="IPR039046">
    <property type="entry name" value="PDPK1"/>
</dbReference>
<comment type="catalytic activity">
    <reaction evidence="9">
        <text>L-threonyl-[protein] + ATP = O-phospho-L-threonyl-[protein] + ADP + H(+)</text>
        <dbReference type="Rhea" id="RHEA:46608"/>
        <dbReference type="Rhea" id="RHEA-COMP:11060"/>
        <dbReference type="Rhea" id="RHEA-COMP:11605"/>
        <dbReference type="ChEBI" id="CHEBI:15378"/>
        <dbReference type="ChEBI" id="CHEBI:30013"/>
        <dbReference type="ChEBI" id="CHEBI:30616"/>
        <dbReference type="ChEBI" id="CHEBI:61977"/>
        <dbReference type="ChEBI" id="CHEBI:456216"/>
        <dbReference type="EC" id="2.7.11.1"/>
    </reaction>
</comment>
<evidence type="ECO:0000313" key="13">
    <source>
        <dbReference type="Proteomes" id="UP000008144"/>
    </source>
</evidence>
<dbReference type="Pfam" id="PF00069">
    <property type="entry name" value="Pkinase"/>
    <property type="match status" value="1"/>
</dbReference>
<dbReference type="CDD" id="cd05581">
    <property type="entry name" value="STKc_PDK1"/>
    <property type="match status" value="1"/>
</dbReference>
<keyword evidence="7" id="KW-0418">Kinase</keyword>
<dbReference type="Gene3D" id="1.10.510.10">
    <property type="entry name" value="Transferase(Phosphotransferase) domain 1"/>
    <property type="match status" value="1"/>
</dbReference>
<reference evidence="12" key="3">
    <citation type="submission" date="2025-08" db="UniProtKB">
        <authorList>
            <consortium name="Ensembl"/>
        </authorList>
    </citation>
    <scope>IDENTIFICATION</scope>
</reference>
<sequence>MEKFTSVPNKKGPDDFMVAKLLGEDEESTVVLAQDVSSGKYYAIKILDQEKLSQEDKLSQVKKEQHVISRLEHPFFVKLHYTFEDEKRLYFVLSYAKNGELLSYIEANTYLPLECAKFYSAEIVLALEYLYGMHIIHRDLKPENILLTDDMHIQITDFGTAKLPPENRTNSERTTSFVGTAEYVPPELLTTKRSCASSDLWALGCIVYQMLTGKTPFHDDSEYFVFQKIVSRDFKCPPAMNEDAQDLIGKLLVVDPDDRLGSARQGGFDRLKAHPFFRGINWQNLHKETPPMMHRPSSVLGKDRLGSENTIVYILILKKTFKTAEDRLSPSKGGTMRRVSQGMDKQLRNKFANGRLILKIGELEKKRGLSLKYRHFILLEGPRIIYIDSSTMEIKGEIPCSDLTNFRSKELMTEVKTFKVFLVHVPGRTYHLIDRKGNAIKWCRKIEEVKQFYIEQNRL</sequence>
<dbReference type="STRING" id="7719.ENSCINP00000016849"/>
<evidence type="ECO:0000256" key="10">
    <source>
        <dbReference type="ARBA" id="ARBA00048679"/>
    </source>
</evidence>
<evidence type="ECO:0000256" key="6">
    <source>
        <dbReference type="ARBA" id="ARBA00022741"/>
    </source>
</evidence>
<dbReference type="Gene3D" id="3.30.200.20">
    <property type="entry name" value="Phosphorylase Kinase, domain 1"/>
    <property type="match status" value="1"/>
</dbReference>
<evidence type="ECO:0000256" key="7">
    <source>
        <dbReference type="ARBA" id="ARBA00022777"/>
    </source>
</evidence>